<name>A0ABW2XQX3_9ACTN</name>
<keyword evidence="1" id="KW-1133">Transmembrane helix</keyword>
<evidence type="ECO:0000256" key="1">
    <source>
        <dbReference type="SAM" id="Phobius"/>
    </source>
</evidence>
<feature type="transmembrane region" description="Helical" evidence="1">
    <location>
        <begin position="208"/>
        <end position="234"/>
    </location>
</feature>
<reference evidence="3" key="1">
    <citation type="journal article" date="2019" name="Int. J. Syst. Evol. Microbiol.">
        <title>The Global Catalogue of Microorganisms (GCM) 10K type strain sequencing project: providing services to taxonomists for standard genome sequencing and annotation.</title>
        <authorList>
            <consortium name="The Broad Institute Genomics Platform"/>
            <consortium name="The Broad Institute Genome Sequencing Center for Infectious Disease"/>
            <person name="Wu L."/>
            <person name="Ma J."/>
        </authorList>
    </citation>
    <scope>NUCLEOTIDE SEQUENCE [LARGE SCALE GENOMIC DNA]</scope>
    <source>
        <strain evidence="3">JCM 9371</strain>
    </source>
</reference>
<dbReference type="Proteomes" id="UP001597063">
    <property type="component" value="Unassembled WGS sequence"/>
</dbReference>
<feature type="transmembrane region" description="Helical" evidence="1">
    <location>
        <begin position="64"/>
        <end position="85"/>
    </location>
</feature>
<keyword evidence="3" id="KW-1185">Reference proteome</keyword>
<feature type="transmembrane region" description="Helical" evidence="1">
    <location>
        <begin position="20"/>
        <end position="43"/>
    </location>
</feature>
<accession>A0ABW2XQX3</accession>
<protein>
    <recommendedName>
        <fullName evidence="4">Vegetative cell wall protein gp1</fullName>
    </recommendedName>
</protein>
<sequence length="295" mass="32040">MTGFLGELGKKAAERWLALLALPGLLYLAGVTIAVTLGHRHALDAGRLGRQITRWSADPSLKSFGGTALVLLAVLLGSVAVGFLADSLGAFVEILWTLPGRRAPARWLTTWRRERSRRAKARADQATSETEAARAIAAADRVSLLEADRPTWIGDRLHVARVRVEAVYGLDLDIAWPRLWLILPSEVRDELAAARTAVTASARLSAWAVLYLVLGAWWWPALLVAGAAQATAVLRARSSVGRLAELVEATVDLHAADLADRLRPAQQAYADPEAGPRLTTLMRKGRWDPRSTMAD</sequence>
<dbReference type="RefSeq" id="WP_131756382.1">
    <property type="nucleotide sequence ID" value="NZ_CAACUY010000015.1"/>
</dbReference>
<evidence type="ECO:0008006" key="4">
    <source>
        <dbReference type="Google" id="ProtNLM"/>
    </source>
</evidence>
<gene>
    <name evidence="2" type="ORF">ACFQZM_26335</name>
</gene>
<organism evidence="2 3">
    <name type="scientific">Actinomadura fibrosa</name>
    <dbReference type="NCBI Taxonomy" id="111802"/>
    <lineage>
        <taxon>Bacteria</taxon>
        <taxon>Bacillati</taxon>
        <taxon>Actinomycetota</taxon>
        <taxon>Actinomycetes</taxon>
        <taxon>Streptosporangiales</taxon>
        <taxon>Thermomonosporaceae</taxon>
        <taxon>Actinomadura</taxon>
    </lineage>
</organism>
<evidence type="ECO:0000313" key="2">
    <source>
        <dbReference type="EMBL" id="MFD0688039.1"/>
    </source>
</evidence>
<dbReference type="EMBL" id="JBHTGP010000013">
    <property type="protein sequence ID" value="MFD0688039.1"/>
    <property type="molecule type" value="Genomic_DNA"/>
</dbReference>
<keyword evidence="1" id="KW-0472">Membrane</keyword>
<proteinExistence type="predicted"/>
<evidence type="ECO:0000313" key="3">
    <source>
        <dbReference type="Proteomes" id="UP001597063"/>
    </source>
</evidence>
<comment type="caution">
    <text evidence="2">The sequence shown here is derived from an EMBL/GenBank/DDBJ whole genome shotgun (WGS) entry which is preliminary data.</text>
</comment>
<keyword evidence="1" id="KW-0812">Transmembrane</keyword>